<dbReference type="STRING" id="661478.OP10G_4061"/>
<evidence type="ECO:0000313" key="3">
    <source>
        <dbReference type="Proteomes" id="UP000027982"/>
    </source>
</evidence>
<dbReference type="Proteomes" id="UP000027982">
    <property type="component" value="Chromosome"/>
</dbReference>
<keyword evidence="1" id="KW-0472">Membrane</keyword>
<dbReference type="InterPro" id="IPR052928">
    <property type="entry name" value="Desiccation-related_membrane"/>
</dbReference>
<dbReference type="EMBL" id="CP007139">
    <property type="protein sequence ID" value="AIE87429.1"/>
    <property type="molecule type" value="Genomic_DNA"/>
</dbReference>
<sequence>MLIYMLAGVGLGAIIGAAAGLLFAPKAGTELREDLADRFKEMKGKTEEWVSEQRAKRAVDGAAEELGV</sequence>
<dbReference type="Pfam" id="PF12732">
    <property type="entry name" value="YtxH"/>
    <property type="match status" value="1"/>
</dbReference>
<dbReference type="RefSeq" id="WP_227624983.1">
    <property type="nucleotide sequence ID" value="NZ_CP007139.1"/>
</dbReference>
<keyword evidence="1" id="KW-1133">Transmembrane helix</keyword>
<gene>
    <name evidence="2" type="ORF">OP10G_4061</name>
</gene>
<accession>A0A068NYU4</accession>
<dbReference type="HOGENOM" id="CLU_2787763_0_0_0"/>
<organism evidence="2 3">
    <name type="scientific">Fimbriimonas ginsengisoli Gsoil 348</name>
    <dbReference type="NCBI Taxonomy" id="661478"/>
    <lineage>
        <taxon>Bacteria</taxon>
        <taxon>Bacillati</taxon>
        <taxon>Armatimonadota</taxon>
        <taxon>Fimbriimonadia</taxon>
        <taxon>Fimbriimonadales</taxon>
        <taxon>Fimbriimonadaceae</taxon>
        <taxon>Fimbriimonas</taxon>
    </lineage>
</organism>
<protein>
    <recommendedName>
        <fullName evidence="4">YtxH domain-containing protein</fullName>
    </recommendedName>
</protein>
<dbReference type="InterPro" id="IPR024623">
    <property type="entry name" value="YtxH"/>
</dbReference>
<name>A0A068NYU4_FIMGI</name>
<evidence type="ECO:0008006" key="4">
    <source>
        <dbReference type="Google" id="ProtNLM"/>
    </source>
</evidence>
<evidence type="ECO:0000256" key="1">
    <source>
        <dbReference type="SAM" id="Phobius"/>
    </source>
</evidence>
<keyword evidence="3" id="KW-1185">Reference proteome</keyword>
<feature type="transmembrane region" description="Helical" evidence="1">
    <location>
        <begin position="6"/>
        <end position="24"/>
    </location>
</feature>
<proteinExistence type="predicted"/>
<dbReference type="PANTHER" id="PTHR35792:SF1">
    <property type="entry name" value="SLL0268 PROTEIN"/>
    <property type="match status" value="1"/>
</dbReference>
<dbReference type="AlphaFoldDB" id="A0A068NYU4"/>
<evidence type="ECO:0000313" key="2">
    <source>
        <dbReference type="EMBL" id="AIE87429.1"/>
    </source>
</evidence>
<reference evidence="2 3" key="1">
    <citation type="journal article" date="2014" name="PLoS ONE">
        <title>The first complete genome sequence of the class fimbriimonadia in the phylum armatimonadetes.</title>
        <authorList>
            <person name="Hu Z.Y."/>
            <person name="Wang Y.Z."/>
            <person name="Im W.T."/>
            <person name="Wang S.Y."/>
            <person name="Zhao G.P."/>
            <person name="Zheng H.J."/>
            <person name="Quan Z.X."/>
        </authorList>
    </citation>
    <scope>NUCLEOTIDE SEQUENCE [LARGE SCALE GENOMIC DNA]</scope>
    <source>
        <strain evidence="2">Gsoil 348</strain>
    </source>
</reference>
<keyword evidence="1" id="KW-0812">Transmembrane</keyword>
<dbReference type="PANTHER" id="PTHR35792">
    <property type="entry name" value="GENERAL STRESS PROTEIN"/>
    <property type="match status" value="1"/>
</dbReference>
<dbReference type="KEGG" id="fgi:OP10G_4061"/>